<evidence type="ECO:0000313" key="20">
    <source>
        <dbReference type="Proteomes" id="UP000046947"/>
    </source>
</evidence>
<dbReference type="EMBL" id="CSAD01000125">
    <property type="protein sequence ID" value="COV17651.1"/>
    <property type="molecule type" value="Genomic_DNA"/>
</dbReference>
<evidence type="ECO:0000313" key="24">
    <source>
        <dbReference type="Proteomes" id="UP000049023"/>
    </source>
</evidence>
<evidence type="ECO:0000313" key="14">
    <source>
        <dbReference type="EMBL" id="MBP0683083.1"/>
    </source>
</evidence>
<evidence type="ECO:0000313" key="3">
    <source>
        <dbReference type="EMBL" id="CFE51900.1"/>
    </source>
</evidence>
<evidence type="ECO:0000313" key="23">
    <source>
        <dbReference type="Proteomes" id="UP000048948"/>
    </source>
</evidence>
<sequence length="57" mass="6228">MHTIAQYFCSVGQPSLLLAGHARVKVTLDRLVSFAGVRAETRPEPGLLATLPRRVLN</sequence>
<dbReference type="EMBL" id="CSBK01001890">
    <property type="protein sequence ID" value="COZ26855.1"/>
    <property type="molecule type" value="Genomic_DNA"/>
</dbReference>
<protein>
    <submittedName>
        <fullName evidence="1">Uncharacterized protein</fullName>
    </submittedName>
</protein>
<evidence type="ECO:0000313" key="19">
    <source>
        <dbReference type="Proteomes" id="UP000046680"/>
    </source>
</evidence>
<evidence type="ECO:0000313" key="10">
    <source>
        <dbReference type="EMBL" id="COV17651.1"/>
    </source>
</evidence>
<dbReference type="Proteomes" id="UP000046947">
    <property type="component" value="Unassembled WGS sequence"/>
</dbReference>
<reference evidence="14 27" key="4">
    <citation type="submission" date="2021-03" db="EMBL/GenBank/DDBJ databases">
        <title>Whole Genome Sequencing of Mycobacterium tuberculosis clinical isolates from Arunachal Pradesh, India.</title>
        <authorList>
            <person name="Singh S."/>
            <person name="Mudliar S.R."/>
            <person name="Kulsum U."/>
            <person name="Rufai S.B."/>
            <person name="Singh P.K."/>
            <person name="Umpo M."/>
            <person name="Nyori M."/>
        </authorList>
    </citation>
    <scope>NUCLEOTIDE SEQUENCE [LARGE SCALE GENOMIC DNA]</scope>
    <source>
        <strain evidence="14 27">OMICS/BPL/0142/20/SP</strain>
    </source>
</reference>
<evidence type="ECO:0000313" key="12">
    <source>
        <dbReference type="EMBL" id="COW65727.1"/>
    </source>
</evidence>
<evidence type="ECO:0000313" key="15">
    <source>
        <dbReference type="Proteomes" id="UP000039021"/>
    </source>
</evidence>
<evidence type="ECO:0000313" key="9">
    <source>
        <dbReference type="EMBL" id="CNU07716.1"/>
    </source>
</evidence>
<dbReference type="Proteomes" id="UP000044938">
    <property type="component" value="Unassembled WGS sequence"/>
</dbReference>
<dbReference type="Proteomes" id="UP000049023">
    <property type="component" value="Unassembled WGS sequence"/>
</dbReference>
<evidence type="ECO:0000313" key="6">
    <source>
        <dbReference type="EMBL" id="CKQ73210.1"/>
    </source>
</evidence>
<dbReference type="EMBL" id="CSAJ01000001">
    <property type="protein sequence ID" value="COV35406.1"/>
    <property type="molecule type" value="Genomic_DNA"/>
</dbReference>
<evidence type="ECO:0000313" key="18">
    <source>
        <dbReference type="Proteomes" id="UP000045842"/>
    </source>
</evidence>
<evidence type="ECO:0000313" key="21">
    <source>
        <dbReference type="Proteomes" id="UP000048289"/>
    </source>
</evidence>
<evidence type="ECO:0000313" key="2">
    <source>
        <dbReference type="EMBL" id="CFE39302.1"/>
    </source>
</evidence>
<dbReference type="EMBL" id="CFOE01000181">
    <property type="protein sequence ID" value="CFE39302.1"/>
    <property type="molecule type" value="Genomic_DNA"/>
</dbReference>
<reference evidence="13" key="1">
    <citation type="submission" date="2015-03" db="EMBL/GenBank/DDBJ databases">
        <authorList>
            <consortium name="Pathogen Informatics"/>
            <person name="Murphy D."/>
        </authorList>
    </citation>
    <scope>NUCLEOTIDE SEQUENCE</scope>
    <source>
        <strain evidence="13">N09902308</strain>
    </source>
</reference>
<organism evidence="1 26">
    <name type="scientific">Mycobacterium tuberculosis</name>
    <dbReference type="NCBI Taxonomy" id="1773"/>
    <lineage>
        <taxon>Bacteria</taxon>
        <taxon>Bacillati</taxon>
        <taxon>Actinomycetota</taxon>
        <taxon>Actinomycetes</taxon>
        <taxon>Mycobacteriales</taxon>
        <taxon>Mycobacteriaceae</taxon>
        <taxon>Mycobacterium</taxon>
        <taxon>Mycobacterium tuberculosis complex</taxon>
    </lineage>
</organism>
<dbReference type="EMBL" id="CGCX01000486">
    <property type="protein sequence ID" value="CFR77147.1"/>
    <property type="molecule type" value="Genomic_DNA"/>
</dbReference>
<name>A0A0K2KSZ1_MYCTX</name>
<proteinExistence type="predicted"/>
<evidence type="ECO:0000313" key="27">
    <source>
        <dbReference type="Proteomes" id="UP000671119"/>
    </source>
</evidence>
<dbReference type="Proteomes" id="UP000045842">
    <property type="component" value="Unassembled WGS sequence"/>
</dbReference>
<dbReference type="EMBL" id="CNFT01000003">
    <property type="protein sequence ID" value="CKQ73106.1"/>
    <property type="molecule type" value="Genomic_DNA"/>
</dbReference>
<dbReference type="RefSeq" id="WP_015456321.1">
    <property type="nucleotide sequence ID" value="NZ_AP017901.1"/>
</dbReference>
<evidence type="ECO:0000313" key="17">
    <source>
        <dbReference type="Proteomes" id="UP000044938"/>
    </source>
</evidence>
<dbReference type="Proteomes" id="UP000236349">
    <property type="component" value="Chromosome"/>
</dbReference>
<dbReference type="Proteomes" id="UP000048289">
    <property type="component" value="Unassembled WGS sequence"/>
</dbReference>
<evidence type="ECO:0000313" key="1">
    <source>
        <dbReference type="EMBL" id="AUS50999.1"/>
    </source>
</evidence>
<dbReference type="Proteomes" id="UP000048600">
    <property type="component" value="Unassembled WGS sequence"/>
</dbReference>
<evidence type="ECO:0000313" key="4">
    <source>
        <dbReference type="EMBL" id="CFR77147.1"/>
    </source>
</evidence>
<evidence type="ECO:0000313" key="25">
    <source>
        <dbReference type="Proteomes" id="UP000050164"/>
    </source>
</evidence>
<reference evidence="15 16" key="2">
    <citation type="submission" date="2015-03" db="EMBL/GenBank/DDBJ databases">
        <authorList>
            <consortium name="Pathogen Informatics"/>
        </authorList>
    </citation>
    <scope>NUCLEOTIDE SEQUENCE [LARGE SCALE GENOMIC DNA]</scope>
    <source>
        <strain evidence="7 23">Bir 172</strain>
        <strain evidence="5 25">Bir 185</strain>
        <strain evidence="8 24">Bir 187</strain>
        <strain evidence="4 19">C09601061</strain>
        <strain evidence="9 16">D00501624</strain>
        <strain evidence="10 18">G09801536</strain>
        <strain evidence="2 21">G09901357</strain>
        <strain evidence="3 20">H09601792</strain>
        <strain evidence="11 17">M09401471</strain>
        <strain evidence="15">N09902308</strain>
        <strain evidence="12 22">P00601463</strain>
    </source>
</reference>
<dbReference type="EMBL" id="CNFU01001258">
    <property type="protein sequence ID" value="CKT23638.1"/>
    <property type="molecule type" value="Genomic_DNA"/>
</dbReference>
<evidence type="ECO:0000313" key="16">
    <source>
        <dbReference type="Proteomes" id="UP000039217"/>
    </source>
</evidence>
<dbReference type="AlphaFoldDB" id="A0A0K2KSZ1"/>
<dbReference type="Proteomes" id="UP000048948">
    <property type="component" value="Unassembled WGS sequence"/>
</dbReference>
<evidence type="ECO:0000313" key="13">
    <source>
        <dbReference type="EMBL" id="COZ26855.1"/>
    </source>
</evidence>
<dbReference type="Proteomes" id="UP000046680">
    <property type="component" value="Unassembled WGS sequence"/>
</dbReference>
<evidence type="ECO:0000313" key="26">
    <source>
        <dbReference type="Proteomes" id="UP000236349"/>
    </source>
</evidence>
<evidence type="ECO:0000313" key="7">
    <source>
        <dbReference type="EMBL" id="CKS11693.1"/>
    </source>
</evidence>
<dbReference type="Proteomes" id="UP000671119">
    <property type="component" value="Unassembled WGS sequence"/>
</dbReference>
<evidence type="ECO:0000313" key="22">
    <source>
        <dbReference type="Proteomes" id="UP000048600"/>
    </source>
</evidence>
<evidence type="ECO:0000313" key="5">
    <source>
        <dbReference type="EMBL" id="CKQ73106.1"/>
    </source>
</evidence>
<dbReference type="EMBL" id="JAGIZI010000009">
    <property type="protein sequence ID" value="MBP0683083.1"/>
    <property type="molecule type" value="Genomic_DNA"/>
</dbReference>
<dbReference type="EMBL" id="CQQC01000001">
    <property type="protein sequence ID" value="CNU07716.1"/>
    <property type="molecule type" value="Genomic_DNA"/>
</dbReference>
<dbReference type="EMBL" id="CNGE01000180">
    <property type="protein sequence ID" value="CKS11693.1"/>
    <property type="molecule type" value="Genomic_DNA"/>
</dbReference>
<evidence type="ECO:0000313" key="8">
    <source>
        <dbReference type="EMBL" id="CKT23638.1"/>
    </source>
</evidence>
<evidence type="ECO:0000313" key="11">
    <source>
        <dbReference type="EMBL" id="COV35406.1"/>
    </source>
</evidence>
<dbReference type="EMBL" id="CHKL01000376">
    <property type="protein sequence ID" value="COW65727.1"/>
    <property type="molecule type" value="Genomic_DNA"/>
</dbReference>
<dbReference type="EMBL" id="CFOH01000296">
    <property type="protein sequence ID" value="CFE51900.1"/>
    <property type="molecule type" value="Genomic_DNA"/>
</dbReference>
<gene>
    <name evidence="1" type="ORF">CAB90_02110</name>
    <name evidence="4" type="ORF">ERS007657_01541</name>
    <name evidence="9" type="ORF">ERS007661_00010</name>
    <name evidence="10" type="ORF">ERS007679_01229</name>
    <name evidence="2" type="ORF">ERS007681_01681</name>
    <name evidence="3" type="ORF">ERS007688_01996</name>
    <name evidence="11" type="ORF">ERS007720_00007</name>
    <name evidence="13" type="ORF">ERS007739_03570</name>
    <name evidence="12" type="ORF">ERS007741_02887</name>
    <name evidence="7" type="ORF">ERS027646_01290</name>
    <name evidence="5" type="ORF">ERS027659_00022</name>
    <name evidence="6" type="ORF">ERS027659_00025</name>
    <name evidence="8" type="ORF">ERS027661_04095</name>
    <name evidence="14" type="ORF">J8J21_08095</name>
</gene>
<accession>A0A0K2KSZ1</accession>
<dbReference type="Proteomes" id="UP000039217">
    <property type="component" value="Unassembled WGS sequence"/>
</dbReference>
<reference evidence="1 26" key="3">
    <citation type="submission" date="2017-10" db="EMBL/GenBank/DDBJ databases">
        <title>Clinical isolate obtained from a human patient with meningeal tuberculosis in michoacan, Mexico.</title>
        <authorList>
            <person name="Guillen-Nepita A.L."/>
            <person name="Negrete-Paz A.M."/>
            <person name="Vazquez-Marrufo G."/>
            <person name="Cruz-Hernandez A."/>
            <person name="Fresia P."/>
            <person name="Naya H."/>
            <person name="Vazquez-Garciduenas M.S."/>
        </authorList>
    </citation>
    <scope>NUCLEOTIDE SEQUENCE [LARGE SCALE GENOMIC DNA]</scope>
    <source>
        <strain evidence="26">Beijing/MYC004</strain>
        <strain evidence="1">MYC004</strain>
    </source>
</reference>
<dbReference type="EMBL" id="CNFT01000003">
    <property type="protein sequence ID" value="CKQ73210.1"/>
    <property type="molecule type" value="Genomic_DNA"/>
</dbReference>
<dbReference type="Proteomes" id="UP000039021">
    <property type="component" value="Unassembled WGS sequence"/>
</dbReference>
<dbReference type="Proteomes" id="UP000050164">
    <property type="component" value="Unassembled WGS sequence"/>
</dbReference>
<dbReference type="EMBL" id="CP024614">
    <property type="protein sequence ID" value="AUS50999.1"/>
    <property type="molecule type" value="Genomic_DNA"/>
</dbReference>